<accession>A0ACB9J849</accession>
<evidence type="ECO:0000313" key="2">
    <source>
        <dbReference type="Proteomes" id="UP001056120"/>
    </source>
</evidence>
<comment type="caution">
    <text evidence="1">The sequence shown here is derived from an EMBL/GenBank/DDBJ whole genome shotgun (WGS) entry which is preliminary data.</text>
</comment>
<sequence length="105" mass="12425">MESYIEKNDKRMERAEAELKQQRKSNLLQTKTTISQIYALKLNHLQQKTKPSREAPEIFRTSIDNNCDRVSVELDTTHEGMKDTIYFEQHLRFTGYFGLGVKREE</sequence>
<reference evidence="1 2" key="2">
    <citation type="journal article" date="2022" name="Mol. Ecol. Resour.">
        <title>The genomes of chicory, endive, great burdock and yacon provide insights into Asteraceae paleo-polyploidization history and plant inulin production.</title>
        <authorList>
            <person name="Fan W."/>
            <person name="Wang S."/>
            <person name="Wang H."/>
            <person name="Wang A."/>
            <person name="Jiang F."/>
            <person name="Liu H."/>
            <person name="Zhao H."/>
            <person name="Xu D."/>
            <person name="Zhang Y."/>
        </authorList>
    </citation>
    <scope>NUCLEOTIDE SEQUENCE [LARGE SCALE GENOMIC DNA]</scope>
    <source>
        <strain evidence="2">cv. Yunnan</strain>
        <tissue evidence="1">Leaves</tissue>
    </source>
</reference>
<reference evidence="2" key="1">
    <citation type="journal article" date="2022" name="Mol. Ecol. Resour.">
        <title>The genomes of chicory, endive, great burdock and yacon provide insights into Asteraceae palaeo-polyploidization history and plant inulin production.</title>
        <authorList>
            <person name="Fan W."/>
            <person name="Wang S."/>
            <person name="Wang H."/>
            <person name="Wang A."/>
            <person name="Jiang F."/>
            <person name="Liu H."/>
            <person name="Zhao H."/>
            <person name="Xu D."/>
            <person name="Zhang Y."/>
        </authorList>
    </citation>
    <scope>NUCLEOTIDE SEQUENCE [LARGE SCALE GENOMIC DNA]</scope>
    <source>
        <strain evidence="2">cv. Yunnan</strain>
    </source>
</reference>
<evidence type="ECO:0000313" key="1">
    <source>
        <dbReference type="EMBL" id="KAI3815427.1"/>
    </source>
</evidence>
<dbReference type="Proteomes" id="UP001056120">
    <property type="component" value="Linkage Group LG05"/>
</dbReference>
<keyword evidence="2" id="KW-1185">Reference proteome</keyword>
<proteinExistence type="predicted"/>
<gene>
    <name evidence="1" type="ORF">L1987_15094</name>
</gene>
<dbReference type="EMBL" id="CM042022">
    <property type="protein sequence ID" value="KAI3815427.1"/>
    <property type="molecule type" value="Genomic_DNA"/>
</dbReference>
<organism evidence="1 2">
    <name type="scientific">Smallanthus sonchifolius</name>
    <dbReference type="NCBI Taxonomy" id="185202"/>
    <lineage>
        <taxon>Eukaryota</taxon>
        <taxon>Viridiplantae</taxon>
        <taxon>Streptophyta</taxon>
        <taxon>Embryophyta</taxon>
        <taxon>Tracheophyta</taxon>
        <taxon>Spermatophyta</taxon>
        <taxon>Magnoliopsida</taxon>
        <taxon>eudicotyledons</taxon>
        <taxon>Gunneridae</taxon>
        <taxon>Pentapetalae</taxon>
        <taxon>asterids</taxon>
        <taxon>campanulids</taxon>
        <taxon>Asterales</taxon>
        <taxon>Asteraceae</taxon>
        <taxon>Asteroideae</taxon>
        <taxon>Heliantheae alliance</taxon>
        <taxon>Millerieae</taxon>
        <taxon>Smallanthus</taxon>
    </lineage>
</organism>
<protein>
    <submittedName>
        <fullName evidence="1">Uncharacterized protein</fullName>
    </submittedName>
</protein>
<name>A0ACB9J849_9ASTR</name>